<dbReference type="KEGG" id="shd:SUTH_00079"/>
<dbReference type="AlphaFoldDB" id="W0S9N9"/>
<accession>W0S9N9</accession>
<evidence type="ECO:0000313" key="1">
    <source>
        <dbReference type="EMBL" id="BAO27899.1"/>
    </source>
</evidence>
<gene>
    <name evidence="1" type="ORF">SUTH_00079</name>
</gene>
<protein>
    <submittedName>
        <fullName evidence="1">Uncharacterized protein</fullName>
    </submittedName>
</protein>
<dbReference type="Proteomes" id="UP000031637">
    <property type="component" value="Chromosome"/>
</dbReference>
<proteinExistence type="predicted"/>
<dbReference type="HOGENOM" id="CLU_1517170_0_0_4"/>
<dbReference type="RefSeq" id="WP_052472988.1">
    <property type="nucleotide sequence ID" value="NZ_AP012547.1"/>
</dbReference>
<dbReference type="OrthoDB" id="8526313at2"/>
<evidence type="ECO:0000313" key="2">
    <source>
        <dbReference type="Proteomes" id="UP000031637"/>
    </source>
</evidence>
<dbReference type="EMBL" id="AP012547">
    <property type="protein sequence ID" value="BAO27899.1"/>
    <property type="molecule type" value="Genomic_DNA"/>
</dbReference>
<dbReference type="STRING" id="1223802.SUTH_00079"/>
<dbReference type="InterPro" id="IPR008309">
    <property type="entry name" value="YdbL"/>
</dbReference>
<reference evidence="1 2" key="1">
    <citation type="journal article" date="2014" name="Syst. Appl. Microbiol.">
        <title>Complete genomes of freshwater sulfur oxidizers Sulfuricella denitrificans skB26 and Sulfuritalea hydrogenivorans sk43H: genetic insights into the sulfur oxidation pathway of betaproteobacteria.</title>
        <authorList>
            <person name="Watanabe T."/>
            <person name="Kojima H."/>
            <person name="Fukui M."/>
        </authorList>
    </citation>
    <scope>NUCLEOTIDE SEQUENCE [LARGE SCALE GENOMIC DNA]</scope>
    <source>
        <strain evidence="1">DSM22779</strain>
    </source>
</reference>
<name>W0S9N9_9PROT</name>
<keyword evidence="2" id="KW-1185">Reference proteome</keyword>
<organism evidence="1 2">
    <name type="scientific">Sulfuritalea hydrogenivorans sk43H</name>
    <dbReference type="NCBI Taxonomy" id="1223802"/>
    <lineage>
        <taxon>Bacteria</taxon>
        <taxon>Pseudomonadati</taxon>
        <taxon>Pseudomonadota</taxon>
        <taxon>Betaproteobacteria</taxon>
        <taxon>Nitrosomonadales</taxon>
        <taxon>Sterolibacteriaceae</taxon>
        <taxon>Sulfuritalea</taxon>
    </lineage>
</organism>
<dbReference type="Pfam" id="PF07027">
    <property type="entry name" value="DUF1318"/>
    <property type="match status" value="1"/>
</dbReference>
<sequence length="177" mass="19575">MSGPINAAVTHVLRRLLGAGAAALLLSACGNIEVYTGAGGTKVEAQKVAALVYAQAPDTEIDRLPYSGGDLTRAIKRLRDRYPQLKPWLDAGVIGNTASGFVALRDTTRREQVRDLLRAENRDRALLLNQASIAVGHGGEDLDIWLPYASHTFGTEWIKQGRPGWWWLNEKRQWMQK</sequence>